<keyword evidence="7" id="KW-1185">Reference proteome</keyword>
<feature type="compositionally biased region" description="Low complexity" evidence="3">
    <location>
        <begin position="1392"/>
        <end position="1409"/>
    </location>
</feature>
<evidence type="ECO:0000259" key="5">
    <source>
        <dbReference type="Pfam" id="PF10433"/>
    </source>
</evidence>
<feature type="compositionally biased region" description="Polar residues" evidence="3">
    <location>
        <begin position="685"/>
        <end position="700"/>
    </location>
</feature>
<protein>
    <submittedName>
        <fullName evidence="6">Cleavage and polyadenylation specificity factor 1</fullName>
    </submittedName>
</protein>
<dbReference type="InterPro" id="IPR050358">
    <property type="entry name" value="RSE1/DDB1/CFT1"/>
</dbReference>
<comment type="caution">
    <text evidence="6">The sequence shown here is derived from an EMBL/GenBank/DDBJ whole genome shotgun (WGS) entry which is preliminary data.</text>
</comment>
<dbReference type="Gene3D" id="2.130.10.10">
    <property type="entry name" value="YVTN repeat-like/Quinoprotein amine dehydrogenase"/>
    <property type="match status" value="3"/>
</dbReference>
<feature type="compositionally biased region" description="Low complexity" evidence="3">
    <location>
        <begin position="1425"/>
        <end position="1439"/>
    </location>
</feature>
<evidence type="ECO:0000256" key="2">
    <source>
        <dbReference type="ARBA" id="ARBA00023242"/>
    </source>
</evidence>
<name>A0A504YG78_FASGI</name>
<reference evidence="6 7" key="1">
    <citation type="submission" date="2019-04" db="EMBL/GenBank/DDBJ databases">
        <title>Annotation for the trematode Fasciola gigantica.</title>
        <authorList>
            <person name="Choi Y.-J."/>
        </authorList>
    </citation>
    <scope>NUCLEOTIDE SEQUENCE [LARGE SCALE GENOMIC DNA]</scope>
    <source>
        <strain evidence="6">Uganda_cow_1</strain>
    </source>
</reference>
<gene>
    <name evidence="6" type="ORF">FGIG_02985</name>
</gene>
<dbReference type="Proteomes" id="UP000316759">
    <property type="component" value="Unassembled WGS sequence"/>
</dbReference>
<dbReference type="Pfam" id="PF10433">
    <property type="entry name" value="Beta-prop_RSE1_1st"/>
    <property type="match status" value="1"/>
</dbReference>
<feature type="domain" description="RSE1/DDB1/CPSF1 first beta-propeller" evidence="5">
    <location>
        <begin position="27"/>
        <end position="417"/>
    </location>
</feature>
<accession>A0A504YG78</accession>
<feature type="region of interest" description="Disordered" evidence="3">
    <location>
        <begin position="1382"/>
        <end position="1444"/>
    </location>
</feature>
<organism evidence="6 7">
    <name type="scientific">Fasciola gigantica</name>
    <name type="common">Giant liver fluke</name>
    <dbReference type="NCBI Taxonomy" id="46835"/>
    <lineage>
        <taxon>Eukaryota</taxon>
        <taxon>Metazoa</taxon>
        <taxon>Spiralia</taxon>
        <taxon>Lophotrochozoa</taxon>
        <taxon>Platyhelminthes</taxon>
        <taxon>Trematoda</taxon>
        <taxon>Digenea</taxon>
        <taxon>Plagiorchiida</taxon>
        <taxon>Echinostomata</taxon>
        <taxon>Echinostomatoidea</taxon>
        <taxon>Fasciolidae</taxon>
        <taxon>Fasciola</taxon>
    </lineage>
</organism>
<feature type="region of interest" description="Disordered" evidence="3">
    <location>
        <begin position="437"/>
        <end position="472"/>
    </location>
</feature>
<dbReference type="OrthoDB" id="6109at2759"/>
<evidence type="ECO:0000259" key="4">
    <source>
        <dbReference type="Pfam" id="PF03178"/>
    </source>
</evidence>
<proteinExistence type="predicted"/>
<feature type="compositionally biased region" description="Polar residues" evidence="3">
    <location>
        <begin position="447"/>
        <end position="457"/>
    </location>
</feature>
<dbReference type="GO" id="GO:0003676">
    <property type="term" value="F:nucleic acid binding"/>
    <property type="evidence" value="ECO:0007669"/>
    <property type="project" value="InterPro"/>
</dbReference>
<evidence type="ECO:0000313" key="6">
    <source>
        <dbReference type="EMBL" id="TPP56817.1"/>
    </source>
</evidence>
<dbReference type="Pfam" id="PF03178">
    <property type="entry name" value="CPSF_A"/>
    <property type="match status" value="1"/>
</dbReference>
<feature type="region of interest" description="Disordered" evidence="3">
    <location>
        <begin position="647"/>
        <end position="718"/>
    </location>
</feature>
<sequence>MYAAFADPTKPTTFSAIFKHISPPTAVESCLYCNLVHPWRKNLVVTRGSFIDLYSLKNGDDGDEHLDCIHTACVFEQIADITSVRFVGDALDSLLISFSEARVAVMAFDPVQYELKTLSLHNYEFENLKSGRIHFSRPPVLRVDPLQRCAVLLVYDRHLAVLPFRRSETVQINEKTAINSTKLTKSGMSWERRATAPLLATFTTCLSSSTGEKINNVIDMQFLHGFYEPTLLVLYEPIGTWAGRVSARRDTCCIVALSFNLQKRTNPVIWFQESLPYDCCCVHSVPQPIGGVVILATNSIIYLKQTLPSCGLPLNCYARLTTDFPMRQEVPSCGPITLDGSRAVALSDSQFLISTRMGKLCLLSLWVERATQTVSSLLLHEIGSAVPPHCMVLVGSNNLFVGSRLCDSVLLRFELTQMTVDTQGQMVVEDLLETQSHIPTADDPDNNAETQNQSETNDGPKESMMDDSAEDSKKPIQEFYEFDEVDVELYGDAILNPPSKYRKLDSYRLTVIDRLSNFGPMGMLTSGEVPCLAPGNTDPTDEALMAAQAEMQHIELMACIPRSFNLSTSDTDVEDDELRSGGVLLLHTSVRSRGLTAFELSEYMSLWSLYGPPIISSPVLKNGPNREQKPASESLADIDAVVPRTTKEKAELEEAEPTNATEVQTPSLEEVSTEVDTASPEKVATTKSGATASGSEQMDSSSDEPFHPVESELPDDLCTDPKHSYLLLTRDDSTMILEVSHEIVELEVSGFNTTEMTVAAINLGGEYIKQMQRTAEVPTVATNVVSFTDTVSDKRKPVTESNEINVKRQRVGYDYPYILQVSAPACFCLYHDQGGKLAHWLWSRRIVPEGSGGPVPANPGSESGSVTPGVFEFFPAADAAAFAEMNERAFQPLSTSEEEDFLLYGELIELCKRERGEPLSRKPTVSTSQDQAMDTEAASVINGAGCVRSNYFAFILFTNGVLEARTSQEVAFFEALCPAPTEAHPLAAYCWIEEGLRWRRLPIPCSLVAPRRVRTDPKVADVHNEMRLATLPPGYVFSDYLGMRWIPLELAPYFVQYHVESKTYAVVGTRSELCSSVYRLNAEGNKEEDVLIRPSTCVLPTLDHYVLQMYAPSVSSKRDKAWQAIPNTRIRFEPWEVVTCVITAQLASEQTFHGTKDYLAIGANLSYGEEIPVRGRILIFDVIDVVPEPGQPLTRHKLKNIYDGEQKGPVTAMTSCQGHLISAIGQKVYIWTLKNGELVGVAFVDSELYIHNLLCVKNLVLAADVLKSIQLLRFQSDLRVLSVVSRDSIAREVYTANFFVDGRRLGFLVADERGNCVIYSYDPLDPASRSGRRLVRRADLCLPSLATCSLRVSNRLRHALLSVKPSAHPPQTQTGSLTVTTGAATSEQQPASSNPSDQSGNDNSSNPSSTPTVAAPVIAVDTKKPPSSSVATSASAVAANPDPDRLRHSVYLGTQNGAIYLLGPIRDKMYSRLRITEKNLIHHLGPTCGMLPKLCWGYRSTQPELANPCGQVADGDLLWRYLTLPHSQRLEIAKKSGQSLEGIMDDIAELNATTSHF</sequence>
<feature type="compositionally biased region" description="Basic and acidic residues" evidence="3">
    <location>
        <begin position="458"/>
        <end position="472"/>
    </location>
</feature>
<dbReference type="InterPro" id="IPR015943">
    <property type="entry name" value="WD40/YVTN_repeat-like_dom_sf"/>
</dbReference>
<keyword evidence="2" id="KW-0539">Nucleus</keyword>
<evidence type="ECO:0000256" key="3">
    <source>
        <dbReference type="SAM" id="MobiDB-lite"/>
    </source>
</evidence>
<feature type="compositionally biased region" description="Polar residues" evidence="3">
    <location>
        <begin position="658"/>
        <end position="667"/>
    </location>
</feature>
<feature type="compositionally biased region" description="Polar residues" evidence="3">
    <location>
        <begin position="1382"/>
        <end position="1391"/>
    </location>
</feature>
<dbReference type="GO" id="GO:0005634">
    <property type="term" value="C:nucleus"/>
    <property type="evidence" value="ECO:0007669"/>
    <property type="project" value="UniProtKB-SubCell"/>
</dbReference>
<evidence type="ECO:0000313" key="7">
    <source>
        <dbReference type="Proteomes" id="UP000316759"/>
    </source>
</evidence>
<dbReference type="InterPro" id="IPR018846">
    <property type="entry name" value="Beta-prop_RSE1/DDB1/CPSF1_1st"/>
</dbReference>
<comment type="subcellular location">
    <subcellularLocation>
        <location evidence="1">Nucleus</location>
    </subcellularLocation>
</comment>
<dbReference type="STRING" id="46835.A0A504YG78"/>
<dbReference type="InterPro" id="IPR004871">
    <property type="entry name" value="RSE1/DDB1/CPSF1_C"/>
</dbReference>
<evidence type="ECO:0000256" key="1">
    <source>
        <dbReference type="ARBA" id="ARBA00004123"/>
    </source>
</evidence>
<dbReference type="PANTHER" id="PTHR10644">
    <property type="entry name" value="DNA REPAIR/RNA PROCESSING CPSF FAMILY"/>
    <property type="match status" value="1"/>
</dbReference>
<feature type="domain" description="RSE1/DDB1/CPSF1 C-terminal" evidence="4">
    <location>
        <begin position="1128"/>
        <end position="1522"/>
    </location>
</feature>
<dbReference type="EMBL" id="SUNJ01014042">
    <property type="protein sequence ID" value="TPP56817.1"/>
    <property type="molecule type" value="Genomic_DNA"/>
</dbReference>